<dbReference type="PANTHER" id="PTHR38436">
    <property type="entry name" value="POLYKETIDE CYCLASE SNOAL-LIKE DOMAIN"/>
    <property type="match status" value="1"/>
</dbReference>
<dbReference type="AlphaFoldDB" id="A0A0D2A9B9"/>
<dbReference type="OrthoDB" id="5440at2759"/>
<dbReference type="Proteomes" id="UP000053259">
    <property type="component" value="Unassembled WGS sequence"/>
</dbReference>
<dbReference type="HOGENOM" id="CLU_032662_2_0_1"/>
<proteinExistence type="predicted"/>
<dbReference type="InterPro" id="IPR009959">
    <property type="entry name" value="Cyclase_SnoaL-like"/>
</dbReference>
<dbReference type="SUPFAM" id="SSF54427">
    <property type="entry name" value="NTF2-like"/>
    <property type="match status" value="1"/>
</dbReference>
<name>A0A0D2A9B9_9PEZI</name>
<dbReference type="GO" id="GO:0030638">
    <property type="term" value="P:polyketide metabolic process"/>
    <property type="evidence" value="ECO:0007669"/>
    <property type="project" value="InterPro"/>
</dbReference>
<keyword evidence="2" id="KW-1185">Reference proteome</keyword>
<dbReference type="GeneID" id="27313380"/>
<dbReference type="InterPro" id="IPR032710">
    <property type="entry name" value="NTF2-like_dom_sf"/>
</dbReference>
<reference evidence="1 2" key="1">
    <citation type="submission" date="2015-01" db="EMBL/GenBank/DDBJ databases">
        <title>The Genome Sequence of Ochroconis gallopava CBS43764.</title>
        <authorList>
            <consortium name="The Broad Institute Genomics Platform"/>
            <person name="Cuomo C."/>
            <person name="de Hoog S."/>
            <person name="Gorbushina A."/>
            <person name="Stielow B."/>
            <person name="Teixiera M."/>
            <person name="Abouelleil A."/>
            <person name="Chapman S.B."/>
            <person name="Priest M."/>
            <person name="Young S.K."/>
            <person name="Wortman J."/>
            <person name="Nusbaum C."/>
            <person name="Birren B."/>
        </authorList>
    </citation>
    <scope>NUCLEOTIDE SEQUENCE [LARGE SCALE GENOMIC DNA]</scope>
    <source>
        <strain evidence="1 2">CBS 43764</strain>
    </source>
</reference>
<organism evidence="1 2">
    <name type="scientific">Verruconis gallopava</name>
    <dbReference type="NCBI Taxonomy" id="253628"/>
    <lineage>
        <taxon>Eukaryota</taxon>
        <taxon>Fungi</taxon>
        <taxon>Dikarya</taxon>
        <taxon>Ascomycota</taxon>
        <taxon>Pezizomycotina</taxon>
        <taxon>Dothideomycetes</taxon>
        <taxon>Pleosporomycetidae</taxon>
        <taxon>Venturiales</taxon>
        <taxon>Sympoventuriaceae</taxon>
        <taxon>Verruconis</taxon>
    </lineage>
</organism>
<evidence type="ECO:0000313" key="1">
    <source>
        <dbReference type="EMBL" id="KIW03180.1"/>
    </source>
</evidence>
<dbReference type="STRING" id="253628.A0A0D2A9B9"/>
<protein>
    <recommendedName>
        <fullName evidence="3">SnoaL-like domain-containing protein</fullName>
    </recommendedName>
</protein>
<dbReference type="Gene3D" id="3.10.450.50">
    <property type="match status" value="1"/>
</dbReference>
<dbReference type="VEuPathDB" id="FungiDB:PV09_05407"/>
<gene>
    <name evidence="1" type="ORF">PV09_05407</name>
</gene>
<dbReference type="EMBL" id="KN847545">
    <property type="protein sequence ID" value="KIW03180.1"/>
    <property type="molecule type" value="Genomic_DNA"/>
</dbReference>
<dbReference type="PANTHER" id="PTHR38436:SF3">
    <property type="entry name" value="CARBOXYMETHYLENEBUTENOLIDASE-RELATED"/>
    <property type="match status" value="1"/>
</dbReference>
<evidence type="ECO:0000313" key="2">
    <source>
        <dbReference type="Proteomes" id="UP000053259"/>
    </source>
</evidence>
<sequence length="400" mass="44661">MAVNTGIAGNNFLTSFNTTVPKLFITAETDDVTEFDQVTLKHWREEGFDVTYVPMGKGGKAYIEELKSIPNRLPLGEYFAIIAYGDAAAIVLEHFRRPSNKLCGLVAYYPSSIPDPNNQFPIGTKVLVHLAGEEVGVTRAPEVLGIQGKRRTVTRAVPKGSIPGGRLQLAYPSYSYEGAEPGFAEHDLPEYNKIAGRLSWGRSLDTIRKAFKVEVDLERVWEAHTELEFVTKDAHKTMATMVANPYVNHVPTLTGGIGRKDLLRFYDEFFIPNNPPSTRMKLLSRTIGADKVVDEMYFAFEHTQEVPWMLPNVPPTNKTVEVALVSVVCIRGGKLYHEHIYWDQASVLVQIGLLDPKLIPESSGLKGKLDRLPVAGAESVRKVMDEESEQSNELLDAWWE</sequence>
<evidence type="ECO:0008006" key="3">
    <source>
        <dbReference type="Google" id="ProtNLM"/>
    </source>
</evidence>
<dbReference type="RefSeq" id="XP_016213049.1">
    <property type="nucleotide sequence ID" value="XM_016358910.1"/>
</dbReference>
<accession>A0A0D2A9B9</accession>
<dbReference type="InParanoid" id="A0A0D2A9B9"/>